<keyword evidence="2" id="KW-1185">Reference proteome</keyword>
<dbReference type="AlphaFoldDB" id="A0A9P0TY35"/>
<sequence>MLYSHRGVLTPSQVQVNTDDKQDVQGVEINATKKKGAIVCVYARSSRALTLPRKHLRKSIWRLFREHFREYLLIWIFKLLAKL</sequence>
<gene>
    <name evidence="1" type="ORF">PIBRA_LOCUS13882</name>
</gene>
<comment type="caution">
    <text evidence="1">The sequence shown here is derived from an EMBL/GenBank/DDBJ whole genome shotgun (WGS) entry which is preliminary data.</text>
</comment>
<dbReference type="Proteomes" id="UP001152562">
    <property type="component" value="Unassembled WGS sequence"/>
</dbReference>
<protein>
    <submittedName>
        <fullName evidence="1">Uncharacterized protein</fullName>
    </submittedName>
</protein>
<proteinExistence type="predicted"/>
<accession>A0A9P0TY35</accession>
<dbReference type="EMBL" id="CALOZG010000086">
    <property type="protein sequence ID" value="CAH4038304.1"/>
    <property type="molecule type" value="Genomic_DNA"/>
</dbReference>
<name>A0A9P0TY35_PIEBR</name>
<evidence type="ECO:0000313" key="1">
    <source>
        <dbReference type="EMBL" id="CAH4038304.1"/>
    </source>
</evidence>
<reference evidence="1" key="1">
    <citation type="submission" date="2022-05" db="EMBL/GenBank/DDBJ databases">
        <authorList>
            <person name="Okamura Y."/>
        </authorList>
    </citation>
    <scope>NUCLEOTIDE SEQUENCE</scope>
</reference>
<organism evidence="1 2">
    <name type="scientific">Pieris brassicae</name>
    <name type="common">White butterfly</name>
    <name type="synonym">Large white butterfly</name>
    <dbReference type="NCBI Taxonomy" id="7116"/>
    <lineage>
        <taxon>Eukaryota</taxon>
        <taxon>Metazoa</taxon>
        <taxon>Ecdysozoa</taxon>
        <taxon>Arthropoda</taxon>
        <taxon>Hexapoda</taxon>
        <taxon>Insecta</taxon>
        <taxon>Pterygota</taxon>
        <taxon>Neoptera</taxon>
        <taxon>Endopterygota</taxon>
        <taxon>Lepidoptera</taxon>
        <taxon>Glossata</taxon>
        <taxon>Ditrysia</taxon>
        <taxon>Papilionoidea</taxon>
        <taxon>Pieridae</taxon>
        <taxon>Pierinae</taxon>
        <taxon>Pieris</taxon>
    </lineage>
</organism>
<evidence type="ECO:0000313" key="2">
    <source>
        <dbReference type="Proteomes" id="UP001152562"/>
    </source>
</evidence>